<keyword evidence="2" id="KW-1185">Reference proteome</keyword>
<dbReference type="Proteomes" id="UP001519460">
    <property type="component" value="Unassembled WGS sequence"/>
</dbReference>
<dbReference type="EMBL" id="JACVVK020000021">
    <property type="protein sequence ID" value="KAK7503220.1"/>
    <property type="molecule type" value="Genomic_DNA"/>
</dbReference>
<organism evidence="1 2">
    <name type="scientific">Batillaria attramentaria</name>
    <dbReference type="NCBI Taxonomy" id="370345"/>
    <lineage>
        <taxon>Eukaryota</taxon>
        <taxon>Metazoa</taxon>
        <taxon>Spiralia</taxon>
        <taxon>Lophotrochozoa</taxon>
        <taxon>Mollusca</taxon>
        <taxon>Gastropoda</taxon>
        <taxon>Caenogastropoda</taxon>
        <taxon>Sorbeoconcha</taxon>
        <taxon>Cerithioidea</taxon>
        <taxon>Batillariidae</taxon>
        <taxon>Batillaria</taxon>
    </lineage>
</organism>
<accession>A0ABD0LVP4</accession>
<sequence>MGKCLLRRRFTQRHRPGHTQNPAQLFAEQSRRSSAPVSFISFATPLGCHKKKAVTVSICRVVSAAERNCGYSSPASVISIFCCHVKMAPGSVS</sequence>
<proteinExistence type="predicted"/>
<gene>
    <name evidence="1" type="ORF">BaRGS_00005485</name>
</gene>
<dbReference type="AlphaFoldDB" id="A0ABD0LVP4"/>
<evidence type="ECO:0000313" key="1">
    <source>
        <dbReference type="EMBL" id="KAK7503220.1"/>
    </source>
</evidence>
<name>A0ABD0LVP4_9CAEN</name>
<comment type="caution">
    <text evidence="1">The sequence shown here is derived from an EMBL/GenBank/DDBJ whole genome shotgun (WGS) entry which is preliminary data.</text>
</comment>
<protein>
    <submittedName>
        <fullName evidence="1">Uncharacterized protein</fullName>
    </submittedName>
</protein>
<reference evidence="1 2" key="1">
    <citation type="journal article" date="2023" name="Sci. Data">
        <title>Genome assembly of the Korean intertidal mud-creeper Batillaria attramentaria.</title>
        <authorList>
            <person name="Patra A.K."/>
            <person name="Ho P.T."/>
            <person name="Jun S."/>
            <person name="Lee S.J."/>
            <person name="Kim Y."/>
            <person name="Won Y.J."/>
        </authorList>
    </citation>
    <scope>NUCLEOTIDE SEQUENCE [LARGE SCALE GENOMIC DNA]</scope>
    <source>
        <strain evidence="1">Wonlab-2016</strain>
    </source>
</reference>
<evidence type="ECO:0000313" key="2">
    <source>
        <dbReference type="Proteomes" id="UP001519460"/>
    </source>
</evidence>